<dbReference type="InterPro" id="IPR023833">
    <property type="entry name" value="Signal_pept_SipW-depend-type"/>
</dbReference>
<keyword evidence="2" id="KW-0732">Signal</keyword>
<protein>
    <recommendedName>
        <fullName evidence="5">Ig-like domain-containing protein</fullName>
    </recommendedName>
</protein>
<dbReference type="Proteomes" id="UP000229344">
    <property type="component" value="Unassembled WGS sequence"/>
</dbReference>
<evidence type="ECO:0000313" key="3">
    <source>
        <dbReference type="EMBL" id="PIR84510.1"/>
    </source>
</evidence>
<comment type="caution">
    <text evidence="3">The sequence shown here is derived from an EMBL/GenBank/DDBJ whole genome shotgun (WGS) entry which is preliminary data.</text>
</comment>
<proteinExistence type="predicted"/>
<evidence type="ECO:0000256" key="2">
    <source>
        <dbReference type="SAM" id="SignalP"/>
    </source>
</evidence>
<feature type="chain" id="PRO_5013836623" description="Ig-like domain-containing protein" evidence="2">
    <location>
        <begin position="30"/>
        <end position="651"/>
    </location>
</feature>
<sequence length="651" mass="69835">MTMNQILTKKRLLLSAALLVAIAALVISATGAFFNDTETSTGNIFTAGSIDLKVDHLKQTYNGEDCTTRCNRWAEEVTSFNQGLRKGGDAVLAGRSNPDDATGPADTSGSTPDVSPTGFVSLGFGGSIVLHFPDGIDDGPGDDLRIYEATGVTSPAYPDESVKVEVSPNGSDWTTVDVSPSSVTFDGTIEIDLDGNAPLVYYVRITDTTDPTLHNSDADGFDLDAVRALHCDNEDIDGIPSDVWQCQLWEETDLTDQTFFTFNDVKPGDLGTNVISLHVFDNDAYTCLIAHDGEDAENDIMEPEAKYGDDDQDGELQDYITFFSWLDTDADGVYETGETSLGESTLGNLGSIASLDSDNGQYLTATTTGYVGLAWCAGTISANIDNAFGCDGSTMHNDAMSDSFTASLTAYAEQVRNNGSFQCENIHIGDDQNGGGNENEVAEDDLETGDKVAAKVSGAWFFYNDTNDTVMSIDQFSGSGGENHFEAVAGSGAAKMVLHEAAARYNIATYRYNDVKLSDIGTLSYRMYDGSVSGETPYLHFNVDFDNSDTWQRRLVQVPTGVTANTWTTVDALAGMWTLSGGNWPAGAVDNTGTTPGSTPRTWADILANYPNAETRSTDSWFGIRVGHPGPAGETGYVDWINFDGQISDFE</sequence>
<reference evidence="4" key="1">
    <citation type="submission" date="2017-09" db="EMBL/GenBank/DDBJ databases">
        <title>Depth-based differentiation of microbial function through sediment-hosted aquifers and enrichment of novel symbionts in the deep terrestrial subsurface.</title>
        <authorList>
            <person name="Probst A.J."/>
            <person name="Ladd B."/>
            <person name="Jarett J.K."/>
            <person name="Geller-Mcgrath D.E."/>
            <person name="Sieber C.M.K."/>
            <person name="Emerson J.B."/>
            <person name="Anantharaman K."/>
            <person name="Thomas B.C."/>
            <person name="Malmstrom R."/>
            <person name="Stieglmeier M."/>
            <person name="Klingl A."/>
            <person name="Woyke T."/>
            <person name="Ryan C.M."/>
            <person name="Banfield J.F."/>
        </authorList>
    </citation>
    <scope>NUCLEOTIDE SEQUENCE [LARGE SCALE GENOMIC DNA]</scope>
</reference>
<feature type="region of interest" description="Disordered" evidence="1">
    <location>
        <begin position="88"/>
        <end position="116"/>
    </location>
</feature>
<feature type="signal peptide" evidence="2">
    <location>
        <begin position="1"/>
        <end position="29"/>
    </location>
</feature>
<accession>A0A2H0UDS9</accession>
<dbReference type="EMBL" id="PFBI01000006">
    <property type="protein sequence ID" value="PIR84510.1"/>
    <property type="molecule type" value="Genomic_DNA"/>
</dbReference>
<name>A0A2H0UDS9_9BACT</name>
<evidence type="ECO:0008006" key="5">
    <source>
        <dbReference type="Google" id="ProtNLM"/>
    </source>
</evidence>
<evidence type="ECO:0000313" key="4">
    <source>
        <dbReference type="Proteomes" id="UP000229344"/>
    </source>
</evidence>
<evidence type="ECO:0000256" key="1">
    <source>
        <dbReference type="SAM" id="MobiDB-lite"/>
    </source>
</evidence>
<dbReference type="AlphaFoldDB" id="A0A2H0UDS9"/>
<organism evidence="3 4">
    <name type="scientific">Candidatus Kaiserbacteria bacterium CG10_big_fil_rev_8_21_14_0_10_47_16</name>
    <dbReference type="NCBI Taxonomy" id="1974608"/>
    <lineage>
        <taxon>Bacteria</taxon>
        <taxon>Candidatus Kaiseribacteriota</taxon>
    </lineage>
</organism>
<feature type="compositionally biased region" description="Polar residues" evidence="1">
    <location>
        <begin position="105"/>
        <end position="114"/>
    </location>
</feature>
<gene>
    <name evidence="3" type="ORF">COU16_02955</name>
</gene>
<dbReference type="NCBIfam" id="TIGR04088">
    <property type="entry name" value="cognate_SipW"/>
    <property type="match status" value="1"/>
</dbReference>